<dbReference type="InterPro" id="IPR039536">
    <property type="entry name" value="TetR_C_Proteobacteria"/>
</dbReference>
<sequence length="294" mass="32313">MRSEASVSPRGFFPTSRDIATGVHTSAKPSWANPSSIALLQPVPTWIKYPGSSTQFQAEEWAVGGEALRMVDFLLHTGYSARMARVKGSRNADYEKERRRLLEAVRVRLLEADGAQASFRQLAEVAGVSVATLRHYFGSREALLAEVMVDMHRLGMPRLLSVALEVEGPVRESLRWFLQSLSKGWRVGSVGAVHAFGLTAGMGHQLLGPVYVKELLEPTLQAAEARLSRHIADGELRHCDVRHAALELVCPVVLGLLHQVQLSGASCRPLDVDRFLEDHLETFLRAYAVSPATG</sequence>
<gene>
    <name evidence="6" type="ORF">F0U60_44495</name>
</gene>
<dbReference type="PANTHER" id="PTHR30055">
    <property type="entry name" value="HTH-TYPE TRANSCRIPTIONAL REGULATOR RUTR"/>
    <property type="match status" value="1"/>
</dbReference>
<evidence type="ECO:0000256" key="3">
    <source>
        <dbReference type="ARBA" id="ARBA00023163"/>
    </source>
</evidence>
<feature type="domain" description="HTH tetR-type" evidence="5">
    <location>
        <begin position="95"/>
        <end position="155"/>
    </location>
</feature>
<dbReference type="InterPro" id="IPR050109">
    <property type="entry name" value="HTH-type_TetR-like_transc_reg"/>
</dbReference>
<dbReference type="Pfam" id="PF14246">
    <property type="entry name" value="TetR_C_7"/>
    <property type="match status" value="1"/>
</dbReference>
<keyword evidence="7" id="KW-1185">Reference proteome</keyword>
<dbReference type="Gene3D" id="1.10.357.10">
    <property type="entry name" value="Tetracycline Repressor, domain 2"/>
    <property type="match status" value="1"/>
</dbReference>
<dbReference type="Proteomes" id="UP001611383">
    <property type="component" value="Chromosome"/>
</dbReference>
<proteinExistence type="predicted"/>
<reference evidence="6 7" key="1">
    <citation type="submission" date="2019-08" db="EMBL/GenBank/DDBJ databases">
        <title>Archangium and Cystobacter genomes.</title>
        <authorList>
            <person name="Chen I.-C.K."/>
            <person name="Wielgoss S."/>
        </authorList>
    </citation>
    <scope>NUCLEOTIDE SEQUENCE [LARGE SCALE GENOMIC DNA]</scope>
    <source>
        <strain evidence="6 7">Cbm 6</strain>
    </source>
</reference>
<evidence type="ECO:0000313" key="7">
    <source>
        <dbReference type="Proteomes" id="UP001611383"/>
    </source>
</evidence>
<dbReference type="EMBL" id="CP043494">
    <property type="protein sequence ID" value="WNG50412.1"/>
    <property type="molecule type" value="Genomic_DNA"/>
</dbReference>
<evidence type="ECO:0000256" key="2">
    <source>
        <dbReference type="ARBA" id="ARBA00023125"/>
    </source>
</evidence>
<accession>A0ABY9X4U9</accession>
<evidence type="ECO:0000256" key="1">
    <source>
        <dbReference type="ARBA" id="ARBA00023015"/>
    </source>
</evidence>
<keyword evidence="1" id="KW-0805">Transcription regulation</keyword>
<evidence type="ECO:0000313" key="6">
    <source>
        <dbReference type="EMBL" id="WNG50412.1"/>
    </source>
</evidence>
<name>A0ABY9X4U9_9BACT</name>
<organism evidence="6 7">
    <name type="scientific">Archangium minus</name>
    <dbReference type="NCBI Taxonomy" id="83450"/>
    <lineage>
        <taxon>Bacteria</taxon>
        <taxon>Pseudomonadati</taxon>
        <taxon>Myxococcota</taxon>
        <taxon>Myxococcia</taxon>
        <taxon>Myxococcales</taxon>
        <taxon>Cystobacterineae</taxon>
        <taxon>Archangiaceae</taxon>
        <taxon>Archangium</taxon>
    </lineage>
</organism>
<dbReference type="PANTHER" id="PTHR30055:SF234">
    <property type="entry name" value="HTH-TYPE TRANSCRIPTIONAL REGULATOR BETI"/>
    <property type="match status" value="1"/>
</dbReference>
<dbReference type="InterPro" id="IPR009057">
    <property type="entry name" value="Homeodomain-like_sf"/>
</dbReference>
<dbReference type="Pfam" id="PF00440">
    <property type="entry name" value="TetR_N"/>
    <property type="match status" value="1"/>
</dbReference>
<dbReference type="PROSITE" id="PS50977">
    <property type="entry name" value="HTH_TETR_2"/>
    <property type="match status" value="1"/>
</dbReference>
<feature type="DNA-binding region" description="H-T-H motif" evidence="4">
    <location>
        <begin position="118"/>
        <end position="137"/>
    </location>
</feature>
<evidence type="ECO:0000256" key="4">
    <source>
        <dbReference type="PROSITE-ProRule" id="PRU00335"/>
    </source>
</evidence>
<dbReference type="InterPro" id="IPR001647">
    <property type="entry name" value="HTH_TetR"/>
</dbReference>
<keyword evidence="2 4" id="KW-0238">DNA-binding</keyword>
<keyword evidence="3" id="KW-0804">Transcription</keyword>
<dbReference type="SUPFAM" id="SSF48498">
    <property type="entry name" value="Tetracyclin repressor-like, C-terminal domain"/>
    <property type="match status" value="1"/>
</dbReference>
<dbReference type="Gene3D" id="1.10.10.60">
    <property type="entry name" value="Homeodomain-like"/>
    <property type="match status" value="1"/>
</dbReference>
<dbReference type="InterPro" id="IPR036271">
    <property type="entry name" value="Tet_transcr_reg_TetR-rel_C_sf"/>
</dbReference>
<dbReference type="SUPFAM" id="SSF46689">
    <property type="entry name" value="Homeodomain-like"/>
    <property type="match status" value="1"/>
</dbReference>
<protein>
    <submittedName>
        <fullName evidence="6">TetR/AcrR family transcriptional regulator</fullName>
    </submittedName>
</protein>
<evidence type="ECO:0000259" key="5">
    <source>
        <dbReference type="PROSITE" id="PS50977"/>
    </source>
</evidence>